<gene>
    <name evidence="4" type="ORF">PMACD_LOCUS12561</name>
</gene>
<dbReference type="Proteomes" id="UP000663880">
    <property type="component" value="Unassembled WGS sequence"/>
</dbReference>
<dbReference type="OrthoDB" id="7477768at2759"/>
<feature type="region of interest" description="Disordered" evidence="2">
    <location>
        <begin position="357"/>
        <end position="395"/>
    </location>
</feature>
<evidence type="ECO:0000256" key="1">
    <source>
        <dbReference type="ARBA" id="ARBA00023157"/>
    </source>
</evidence>
<name>A0A821VZF9_9NEOP</name>
<evidence type="ECO:0000313" key="5">
    <source>
        <dbReference type="Proteomes" id="UP000663880"/>
    </source>
</evidence>
<dbReference type="EMBL" id="CAJOBZ010000049">
    <property type="protein sequence ID" value="CAF4915731.1"/>
    <property type="molecule type" value="Genomic_DNA"/>
</dbReference>
<keyword evidence="3" id="KW-0812">Transmembrane</keyword>
<proteinExistence type="predicted"/>
<organism evidence="4 5">
    <name type="scientific">Pieris macdunnoughi</name>
    <dbReference type="NCBI Taxonomy" id="345717"/>
    <lineage>
        <taxon>Eukaryota</taxon>
        <taxon>Metazoa</taxon>
        <taxon>Ecdysozoa</taxon>
        <taxon>Arthropoda</taxon>
        <taxon>Hexapoda</taxon>
        <taxon>Insecta</taxon>
        <taxon>Pterygota</taxon>
        <taxon>Neoptera</taxon>
        <taxon>Endopterygota</taxon>
        <taxon>Lepidoptera</taxon>
        <taxon>Glossata</taxon>
        <taxon>Ditrysia</taxon>
        <taxon>Papilionoidea</taxon>
        <taxon>Pieridae</taxon>
        <taxon>Pierinae</taxon>
        <taxon>Pieris</taxon>
    </lineage>
</organism>
<feature type="compositionally biased region" description="Basic and acidic residues" evidence="2">
    <location>
        <begin position="368"/>
        <end position="394"/>
    </location>
</feature>
<protein>
    <submittedName>
        <fullName evidence="4">Uncharacterized protein</fullName>
    </submittedName>
</protein>
<keyword evidence="3" id="KW-0472">Membrane</keyword>
<dbReference type="CDD" id="cd00112">
    <property type="entry name" value="LDLa"/>
    <property type="match status" value="1"/>
</dbReference>
<dbReference type="AlphaFoldDB" id="A0A821VZF9"/>
<keyword evidence="1" id="KW-1015">Disulfide bond</keyword>
<keyword evidence="3" id="KW-1133">Transmembrane helix</keyword>
<evidence type="ECO:0000256" key="3">
    <source>
        <dbReference type="SAM" id="Phobius"/>
    </source>
</evidence>
<dbReference type="InterPro" id="IPR002172">
    <property type="entry name" value="LDrepeatLR_classA_rpt"/>
</dbReference>
<keyword evidence="5" id="KW-1185">Reference proteome</keyword>
<feature type="transmembrane region" description="Helical" evidence="3">
    <location>
        <begin position="240"/>
        <end position="262"/>
    </location>
</feature>
<accession>A0A821VZF9</accession>
<sequence>MDTQLAKKSQTIESRTESSDFDDEVRVFFTKPVSDPGTGSLVNRKTFENVVQAAPIIAVLLNNTINETQSRIKRYIKSLDIENARPRSTTHKLRKETTEKIYKYSDMQDLAQLVELQDDELQGRVSLRYLRKYVGTALFNICDYQEPKTRQVYLFNASRIVIAISNFTLERMTLVVTPARSLLNSVGRCPPAHLECQVAGTRVCIDSTNACDGVPNCGAYDIYDEDRLRCGWSHGLQHNVCLAACTFVAVILTLLYTVHYWLKRCVPRVSQAFFIYADASENIIAAFLCGCLRKKKADNFSDEAFAEIEQLSHVEKRLLFTWLELRNISLVIKDAGVPGQTERLEISKRETSVKQKTSASFEISNEETSEKQKKTTSEMRNDPIKTTHEPRRNSELNLLQLIRNLKISDSDSSNKTETEINNTVYEKPVEAHKISTETKDKHLRFDEDIVTIPRNDSQESSEHTIEDEKPSTSKEFKGFWRSGKKKQKKSQLALR</sequence>
<evidence type="ECO:0000256" key="2">
    <source>
        <dbReference type="SAM" id="MobiDB-lite"/>
    </source>
</evidence>
<feature type="compositionally biased region" description="Basic and acidic residues" evidence="2">
    <location>
        <begin position="456"/>
        <end position="478"/>
    </location>
</feature>
<evidence type="ECO:0000313" key="4">
    <source>
        <dbReference type="EMBL" id="CAF4915731.1"/>
    </source>
</evidence>
<reference evidence="4" key="1">
    <citation type="submission" date="2021-02" db="EMBL/GenBank/DDBJ databases">
        <authorList>
            <person name="Steward A R."/>
        </authorList>
    </citation>
    <scope>NUCLEOTIDE SEQUENCE</scope>
</reference>
<comment type="caution">
    <text evidence="4">The sequence shown here is derived from an EMBL/GenBank/DDBJ whole genome shotgun (WGS) entry which is preliminary data.</text>
</comment>
<feature type="region of interest" description="Disordered" evidence="2">
    <location>
        <begin position="445"/>
        <end position="495"/>
    </location>
</feature>